<accession>A0A1M7LP14</accession>
<evidence type="ECO:0000256" key="8">
    <source>
        <dbReference type="SAM" id="SignalP"/>
    </source>
</evidence>
<comment type="subcellular location">
    <subcellularLocation>
        <location evidence="1">Cell outer membrane</location>
    </subcellularLocation>
</comment>
<feature type="chain" id="PRO_5012025785" evidence="8">
    <location>
        <begin position="22"/>
        <end position="321"/>
    </location>
</feature>
<evidence type="ECO:0000313" key="10">
    <source>
        <dbReference type="Proteomes" id="UP000184280"/>
    </source>
</evidence>
<evidence type="ECO:0000256" key="3">
    <source>
        <dbReference type="ARBA" id="ARBA00022729"/>
    </source>
</evidence>
<dbReference type="OrthoDB" id="1082453at2"/>
<name>A0A1M7LP14_XYLRU</name>
<dbReference type="AlphaFoldDB" id="A0A1M7LP14"/>
<dbReference type="Pfam" id="PF08842">
    <property type="entry name" value="Mfa2"/>
    <property type="match status" value="1"/>
</dbReference>
<sequence length="321" mass="34889">MRMNKKIFPLMAAAAMMLLTACYHDKHEFQPNEHDGTAVGYVSPQLSWENETDTLNTLDHIQITVAGSNGTSANQSFGSVQSTAEWLQQLPVGEYDLLVTADMDEARGYVLNNVTHSATRAEGDGSINTLPDTRVSLRNPSSSPEQAWYGVTSATVKADEVTIAEVSLQRLLASVTVVIHGVPAGTTVSIAVERVAHSVLLTTRDGNGRYGVPDGEDYETVSLGTLAADPADAATLRRDDHTLMPTAGGQQRCLLTISVTTPEGTPLTYLADVPRMECGKHYLVELDYADLRPYMRFEAMTINDWTEGWTISGEILNPTNK</sequence>
<evidence type="ECO:0000313" key="9">
    <source>
        <dbReference type="EMBL" id="SHM79992.1"/>
    </source>
</evidence>
<reference evidence="9 10" key="1">
    <citation type="submission" date="2016-11" db="EMBL/GenBank/DDBJ databases">
        <authorList>
            <person name="Jaros S."/>
            <person name="Januszkiewicz K."/>
            <person name="Wedrychowicz H."/>
        </authorList>
    </citation>
    <scope>NUCLEOTIDE SEQUENCE [LARGE SCALE GENOMIC DNA]</scope>
    <source>
        <strain evidence="9 10">BPI-34</strain>
    </source>
</reference>
<keyword evidence="4" id="KW-0472">Membrane</keyword>
<organism evidence="9 10">
    <name type="scientific">Xylanibacter ruminicola</name>
    <name type="common">Prevotella ruminicola</name>
    <dbReference type="NCBI Taxonomy" id="839"/>
    <lineage>
        <taxon>Bacteria</taxon>
        <taxon>Pseudomonadati</taxon>
        <taxon>Bacteroidota</taxon>
        <taxon>Bacteroidia</taxon>
        <taxon>Bacteroidales</taxon>
        <taxon>Prevotellaceae</taxon>
        <taxon>Xylanibacter</taxon>
    </lineage>
</organism>
<proteinExistence type="inferred from homology"/>
<protein>
    <submittedName>
        <fullName evidence="9">Fimbrillin-A associated anchor protein Mfa1 and Mfa2</fullName>
    </submittedName>
</protein>
<dbReference type="Proteomes" id="UP000184280">
    <property type="component" value="Unassembled WGS sequence"/>
</dbReference>
<evidence type="ECO:0000256" key="5">
    <source>
        <dbReference type="ARBA" id="ARBA00023139"/>
    </source>
</evidence>
<evidence type="ECO:0000256" key="4">
    <source>
        <dbReference type="ARBA" id="ARBA00023136"/>
    </source>
</evidence>
<keyword evidence="7" id="KW-0449">Lipoprotein</keyword>
<evidence type="ECO:0000256" key="7">
    <source>
        <dbReference type="ARBA" id="ARBA00023288"/>
    </source>
</evidence>
<dbReference type="PROSITE" id="PS51257">
    <property type="entry name" value="PROKAR_LIPOPROTEIN"/>
    <property type="match status" value="1"/>
</dbReference>
<keyword evidence="5" id="KW-0564">Palmitate</keyword>
<dbReference type="EMBL" id="FRCJ01000006">
    <property type="protein sequence ID" value="SHM79992.1"/>
    <property type="molecule type" value="Genomic_DNA"/>
</dbReference>
<gene>
    <name evidence="9" type="ORF">SAMN04488494_2645</name>
</gene>
<evidence type="ECO:0000256" key="6">
    <source>
        <dbReference type="ARBA" id="ARBA00023237"/>
    </source>
</evidence>
<keyword evidence="3 8" id="KW-0732">Signal</keyword>
<comment type="similarity">
    <text evidence="2">Belongs to the bacteroidetes fimbrillin superfamily. FimB/Mfa2 family.</text>
</comment>
<feature type="signal peptide" evidence="8">
    <location>
        <begin position="1"/>
        <end position="21"/>
    </location>
</feature>
<keyword evidence="6" id="KW-0998">Cell outer membrane</keyword>
<dbReference type="InterPro" id="IPR014941">
    <property type="entry name" value="FimB/Mfa2/Mfa3"/>
</dbReference>
<dbReference type="GO" id="GO:0009279">
    <property type="term" value="C:cell outer membrane"/>
    <property type="evidence" value="ECO:0007669"/>
    <property type="project" value="UniProtKB-SubCell"/>
</dbReference>
<evidence type="ECO:0000256" key="1">
    <source>
        <dbReference type="ARBA" id="ARBA00004442"/>
    </source>
</evidence>
<evidence type="ECO:0000256" key="2">
    <source>
        <dbReference type="ARBA" id="ARBA00007248"/>
    </source>
</evidence>